<evidence type="ECO:0000259" key="6">
    <source>
        <dbReference type="Pfam" id="PF08281"/>
    </source>
</evidence>
<sequence length="174" mass="19488">MGRQDVSTLLASFRDNYRDLLRFLTRRTGGDAERAADLAQDTYVKLAALGPVGGEIRNPRAYVYRVAGNLAVDTLRRDGRVANDFIYLEAADAVADPTPSQETHAIARQRLRRLEAALDELPPRPRLALLLNRVEGRTFAEIARRLGVSESMVAKYIAQALQHCRDRLDRGDNE</sequence>
<dbReference type="InterPro" id="IPR039425">
    <property type="entry name" value="RNA_pol_sigma-70-like"/>
</dbReference>
<evidence type="ECO:0000256" key="2">
    <source>
        <dbReference type="ARBA" id="ARBA00023015"/>
    </source>
</evidence>
<protein>
    <submittedName>
        <fullName evidence="7">DNA-directed RNA polymerase sigma-70 factor</fullName>
    </submittedName>
</protein>
<feature type="domain" description="RNA polymerase sigma factor 70 region 4 type 2" evidence="6">
    <location>
        <begin position="112"/>
        <end position="164"/>
    </location>
</feature>
<evidence type="ECO:0000256" key="4">
    <source>
        <dbReference type="ARBA" id="ARBA00023163"/>
    </source>
</evidence>
<keyword evidence="3" id="KW-0731">Sigma factor</keyword>
<evidence type="ECO:0000256" key="1">
    <source>
        <dbReference type="ARBA" id="ARBA00010641"/>
    </source>
</evidence>
<evidence type="ECO:0000313" key="8">
    <source>
        <dbReference type="Proteomes" id="UP000321058"/>
    </source>
</evidence>
<dbReference type="EMBL" id="BKAJ01000030">
    <property type="protein sequence ID" value="GEP54446.1"/>
    <property type="molecule type" value="Genomic_DNA"/>
</dbReference>
<dbReference type="Proteomes" id="UP000321058">
    <property type="component" value="Unassembled WGS sequence"/>
</dbReference>
<dbReference type="Pfam" id="PF04542">
    <property type="entry name" value="Sigma70_r2"/>
    <property type="match status" value="1"/>
</dbReference>
<comment type="caution">
    <text evidence="7">The sequence shown here is derived from an EMBL/GenBank/DDBJ whole genome shotgun (WGS) entry which is preliminary data.</text>
</comment>
<dbReference type="SUPFAM" id="SSF88659">
    <property type="entry name" value="Sigma3 and sigma4 domains of RNA polymerase sigma factors"/>
    <property type="match status" value="1"/>
</dbReference>
<proteinExistence type="inferred from homology"/>
<dbReference type="RefSeq" id="WP_147147976.1">
    <property type="nucleotide sequence ID" value="NZ_BKAJ01000030.1"/>
</dbReference>
<comment type="similarity">
    <text evidence="1">Belongs to the sigma-70 factor family. ECF subfamily.</text>
</comment>
<dbReference type="AlphaFoldDB" id="A0A512N636"/>
<dbReference type="InterPro" id="IPR013324">
    <property type="entry name" value="RNA_pol_sigma_r3/r4-like"/>
</dbReference>
<organism evidence="7 8">
    <name type="scientific">Reyranella soli</name>
    <dbReference type="NCBI Taxonomy" id="1230389"/>
    <lineage>
        <taxon>Bacteria</taxon>
        <taxon>Pseudomonadati</taxon>
        <taxon>Pseudomonadota</taxon>
        <taxon>Alphaproteobacteria</taxon>
        <taxon>Hyphomicrobiales</taxon>
        <taxon>Reyranellaceae</taxon>
        <taxon>Reyranella</taxon>
    </lineage>
</organism>
<accession>A0A512N636</accession>
<dbReference type="InterPro" id="IPR014284">
    <property type="entry name" value="RNA_pol_sigma-70_dom"/>
</dbReference>
<keyword evidence="8" id="KW-1185">Reference proteome</keyword>
<dbReference type="GO" id="GO:0000428">
    <property type="term" value="C:DNA-directed RNA polymerase complex"/>
    <property type="evidence" value="ECO:0007669"/>
    <property type="project" value="UniProtKB-KW"/>
</dbReference>
<dbReference type="InterPro" id="IPR007627">
    <property type="entry name" value="RNA_pol_sigma70_r2"/>
</dbReference>
<dbReference type="InterPro" id="IPR013249">
    <property type="entry name" value="RNA_pol_sigma70_r4_t2"/>
</dbReference>
<dbReference type="GO" id="GO:0006352">
    <property type="term" value="P:DNA-templated transcription initiation"/>
    <property type="evidence" value="ECO:0007669"/>
    <property type="project" value="InterPro"/>
</dbReference>
<keyword evidence="7" id="KW-0240">DNA-directed RNA polymerase</keyword>
<dbReference type="GO" id="GO:0003677">
    <property type="term" value="F:DNA binding"/>
    <property type="evidence" value="ECO:0007669"/>
    <property type="project" value="InterPro"/>
</dbReference>
<dbReference type="Gene3D" id="1.10.1740.10">
    <property type="match status" value="1"/>
</dbReference>
<evidence type="ECO:0000256" key="3">
    <source>
        <dbReference type="ARBA" id="ARBA00023082"/>
    </source>
</evidence>
<name>A0A512N636_9HYPH</name>
<evidence type="ECO:0000313" key="7">
    <source>
        <dbReference type="EMBL" id="GEP54446.1"/>
    </source>
</evidence>
<dbReference type="NCBIfam" id="TIGR02937">
    <property type="entry name" value="sigma70-ECF"/>
    <property type="match status" value="1"/>
</dbReference>
<keyword evidence="2" id="KW-0805">Transcription regulation</keyword>
<feature type="domain" description="RNA polymerase sigma-70 region 2" evidence="5">
    <location>
        <begin position="14"/>
        <end position="80"/>
    </location>
</feature>
<dbReference type="SUPFAM" id="SSF88946">
    <property type="entry name" value="Sigma2 domain of RNA polymerase sigma factors"/>
    <property type="match status" value="1"/>
</dbReference>
<dbReference type="OrthoDB" id="9794372at2"/>
<dbReference type="GO" id="GO:0016987">
    <property type="term" value="F:sigma factor activity"/>
    <property type="evidence" value="ECO:0007669"/>
    <property type="project" value="UniProtKB-KW"/>
</dbReference>
<dbReference type="Pfam" id="PF08281">
    <property type="entry name" value="Sigma70_r4_2"/>
    <property type="match status" value="1"/>
</dbReference>
<dbReference type="PANTHER" id="PTHR43133:SF63">
    <property type="entry name" value="RNA POLYMERASE SIGMA FACTOR FECI-RELATED"/>
    <property type="match status" value="1"/>
</dbReference>
<dbReference type="PANTHER" id="PTHR43133">
    <property type="entry name" value="RNA POLYMERASE ECF-TYPE SIGMA FACTO"/>
    <property type="match status" value="1"/>
</dbReference>
<reference evidence="7 8" key="1">
    <citation type="submission" date="2019-07" db="EMBL/GenBank/DDBJ databases">
        <title>Whole genome shotgun sequence of Reyranella soli NBRC 108950.</title>
        <authorList>
            <person name="Hosoyama A."/>
            <person name="Uohara A."/>
            <person name="Ohji S."/>
            <person name="Ichikawa N."/>
        </authorList>
    </citation>
    <scope>NUCLEOTIDE SEQUENCE [LARGE SCALE GENOMIC DNA]</scope>
    <source>
        <strain evidence="7 8">NBRC 108950</strain>
    </source>
</reference>
<evidence type="ECO:0000259" key="5">
    <source>
        <dbReference type="Pfam" id="PF04542"/>
    </source>
</evidence>
<gene>
    <name evidence="7" type="ORF">RSO01_16120</name>
</gene>
<dbReference type="InterPro" id="IPR013325">
    <property type="entry name" value="RNA_pol_sigma_r2"/>
</dbReference>
<dbReference type="Gene3D" id="1.10.10.10">
    <property type="entry name" value="Winged helix-like DNA-binding domain superfamily/Winged helix DNA-binding domain"/>
    <property type="match status" value="1"/>
</dbReference>
<dbReference type="InterPro" id="IPR036388">
    <property type="entry name" value="WH-like_DNA-bd_sf"/>
</dbReference>
<dbReference type="CDD" id="cd06171">
    <property type="entry name" value="Sigma70_r4"/>
    <property type="match status" value="1"/>
</dbReference>
<keyword evidence="4" id="KW-0804">Transcription</keyword>